<sequence>MDQYISTDGPLTQYILSTALQRGWTSSSWRCQGVYISVAVDKSSAFQGGLSLSQTFSDIITYQRINRQCFFWMTVKSTTLLIITQQ</sequence>
<evidence type="ECO:0000313" key="1">
    <source>
        <dbReference type="EMBL" id="AOW02153.1"/>
    </source>
</evidence>
<proteinExistence type="predicted"/>
<dbReference type="AlphaFoldDB" id="A0A1D8N950"/>
<dbReference type="GeneID" id="94582804"/>
<organism evidence="1 2">
    <name type="scientific">Yarrowia lipolytica</name>
    <name type="common">Candida lipolytica</name>
    <dbReference type="NCBI Taxonomy" id="4952"/>
    <lineage>
        <taxon>Eukaryota</taxon>
        <taxon>Fungi</taxon>
        <taxon>Dikarya</taxon>
        <taxon>Ascomycota</taxon>
        <taxon>Saccharomycotina</taxon>
        <taxon>Dipodascomycetes</taxon>
        <taxon>Dipodascales</taxon>
        <taxon>Dipodascales incertae sedis</taxon>
        <taxon>Yarrowia</taxon>
    </lineage>
</organism>
<protein>
    <submittedName>
        <fullName evidence="1">Uncharacterized protein</fullName>
    </submittedName>
</protein>
<name>A0A1D8N950_YARLL</name>
<dbReference type="VEuPathDB" id="FungiDB:YALI1_C00827g"/>
<dbReference type="EMBL" id="CP017555">
    <property type="protein sequence ID" value="AOW02153.1"/>
    <property type="molecule type" value="Genomic_DNA"/>
</dbReference>
<dbReference type="RefSeq" id="XP_068138263.1">
    <property type="nucleotide sequence ID" value="XM_068282162.1"/>
</dbReference>
<accession>A0A1D8N950</accession>
<reference evidence="1 2" key="1">
    <citation type="journal article" date="2016" name="PLoS ONE">
        <title>Sequence Assembly of Yarrowia lipolytica Strain W29/CLIB89 Shows Transposable Element Diversity.</title>
        <authorList>
            <person name="Magnan C."/>
            <person name="Yu J."/>
            <person name="Chang I."/>
            <person name="Jahn E."/>
            <person name="Kanomata Y."/>
            <person name="Wu J."/>
            <person name="Zeller M."/>
            <person name="Oakes M."/>
            <person name="Baldi P."/>
            <person name="Sandmeyer S."/>
        </authorList>
    </citation>
    <scope>NUCLEOTIDE SEQUENCE [LARGE SCALE GENOMIC DNA]</scope>
    <source>
        <strain evidence="2">CLIB89(W29)</strain>
    </source>
</reference>
<dbReference type="Proteomes" id="UP000182444">
    <property type="component" value="Chromosome 1C"/>
</dbReference>
<gene>
    <name evidence="1" type="ORF">YALI1_C00827g</name>
</gene>
<evidence type="ECO:0000313" key="2">
    <source>
        <dbReference type="Proteomes" id="UP000182444"/>
    </source>
</evidence>